<evidence type="ECO:0000256" key="7">
    <source>
        <dbReference type="RuleBase" id="RU003346"/>
    </source>
</evidence>
<feature type="transmembrane region" description="Helical" evidence="8">
    <location>
        <begin position="246"/>
        <end position="267"/>
    </location>
</feature>
<feature type="domain" description="Major facilitator superfamily (MFS) profile" evidence="9">
    <location>
        <begin position="10"/>
        <end position="429"/>
    </location>
</feature>
<dbReference type="InterPro" id="IPR005828">
    <property type="entry name" value="MFS_sugar_transport-like"/>
</dbReference>
<evidence type="ECO:0000256" key="5">
    <source>
        <dbReference type="ARBA" id="ARBA00022989"/>
    </source>
</evidence>
<comment type="similarity">
    <text evidence="2 7">Belongs to the major facilitator superfamily. Sugar transporter (TC 2.A.1.1) family.</text>
</comment>
<feature type="transmembrane region" description="Helical" evidence="8">
    <location>
        <begin position="384"/>
        <end position="401"/>
    </location>
</feature>
<organism evidence="10 11">
    <name type="scientific">Terriglobus aquaticus</name>
    <dbReference type="NCBI Taxonomy" id="940139"/>
    <lineage>
        <taxon>Bacteria</taxon>
        <taxon>Pseudomonadati</taxon>
        <taxon>Acidobacteriota</taxon>
        <taxon>Terriglobia</taxon>
        <taxon>Terriglobales</taxon>
        <taxon>Acidobacteriaceae</taxon>
        <taxon>Terriglobus</taxon>
    </lineage>
</organism>
<evidence type="ECO:0000313" key="11">
    <source>
        <dbReference type="Proteomes" id="UP001634747"/>
    </source>
</evidence>
<keyword evidence="3 7" id="KW-0813">Transport</keyword>
<dbReference type="PANTHER" id="PTHR48020:SF12">
    <property type="entry name" value="PROTON MYO-INOSITOL COTRANSPORTER"/>
    <property type="match status" value="1"/>
</dbReference>
<feature type="transmembrane region" description="Helical" evidence="8">
    <location>
        <begin position="339"/>
        <end position="363"/>
    </location>
</feature>
<dbReference type="InterPro" id="IPR036259">
    <property type="entry name" value="MFS_trans_sf"/>
</dbReference>
<dbReference type="SUPFAM" id="SSF103473">
    <property type="entry name" value="MFS general substrate transporter"/>
    <property type="match status" value="1"/>
</dbReference>
<feature type="transmembrane region" description="Helical" evidence="8">
    <location>
        <begin position="168"/>
        <end position="187"/>
    </location>
</feature>
<comment type="subcellular location">
    <subcellularLocation>
        <location evidence="1">Membrane</location>
        <topology evidence="1">Multi-pass membrane protein</topology>
    </subcellularLocation>
</comment>
<feature type="transmembrane region" description="Helical" evidence="8">
    <location>
        <begin position="76"/>
        <end position="95"/>
    </location>
</feature>
<dbReference type="InterPro" id="IPR020846">
    <property type="entry name" value="MFS_dom"/>
</dbReference>
<dbReference type="PANTHER" id="PTHR48020">
    <property type="entry name" value="PROTON MYO-INOSITOL COTRANSPORTER"/>
    <property type="match status" value="1"/>
</dbReference>
<evidence type="ECO:0000313" key="10">
    <source>
        <dbReference type="EMBL" id="MFN2977205.1"/>
    </source>
</evidence>
<dbReference type="PROSITE" id="PS50850">
    <property type="entry name" value="MFS"/>
    <property type="match status" value="1"/>
</dbReference>
<dbReference type="Pfam" id="PF00083">
    <property type="entry name" value="Sugar_tr"/>
    <property type="match status" value="1"/>
</dbReference>
<evidence type="ECO:0000256" key="4">
    <source>
        <dbReference type="ARBA" id="ARBA00022692"/>
    </source>
</evidence>
<dbReference type="NCBIfam" id="TIGR00879">
    <property type="entry name" value="SP"/>
    <property type="match status" value="1"/>
</dbReference>
<sequence length="442" mass="47619">MTITGKLLLSTAVGALGGMLFGFDTVVISGTQEQLMHIFHLSPAAWGQTVSIALWGTVAGALGAGSLGARMGGRNALRVMAALYVVSALGCALALNWPMLMIFRFIGGLGIGGSSVLGPVYISELAPAAWRGRLVATFQMMVVIGILIAYVSNWYIDRLGLGAREWQWQLGVAVLPAIAFLVLLYTVPQSSRFLITQNSLGDALTVLRQMGALNPEGELEDIRRSIHAESLEKSEPLFQSKYRIPIFLAISIGMFNQLSGINAILYYTNSIFTSAGLDRLSGFSQSIYIGLANLVGTVLGMLLIDKLGRKTLLLLGAVGTCISLACVGLIYSTHSHTDLLVWCLVGFIGFFAVSQGAVIWVYLAEVFPTRVRNKGQGLGATTHWVMNAIIAALFPIAAVKLSRAVPFYFFAAMMVVQFVVVLAMYPETKGKTLEQLQAQLER</sequence>
<evidence type="ECO:0000256" key="6">
    <source>
        <dbReference type="ARBA" id="ARBA00023136"/>
    </source>
</evidence>
<evidence type="ECO:0000256" key="1">
    <source>
        <dbReference type="ARBA" id="ARBA00004141"/>
    </source>
</evidence>
<dbReference type="RefSeq" id="WP_263414625.1">
    <property type="nucleotide sequence ID" value="NZ_BAABBH010000001.1"/>
</dbReference>
<dbReference type="PROSITE" id="PS00216">
    <property type="entry name" value="SUGAR_TRANSPORT_1"/>
    <property type="match status" value="1"/>
</dbReference>
<dbReference type="InterPro" id="IPR005829">
    <property type="entry name" value="Sugar_transporter_CS"/>
</dbReference>
<dbReference type="Proteomes" id="UP001634747">
    <property type="component" value="Unassembled WGS sequence"/>
</dbReference>
<dbReference type="EMBL" id="JBJYXY010000001">
    <property type="protein sequence ID" value="MFN2977205.1"/>
    <property type="molecule type" value="Genomic_DNA"/>
</dbReference>
<dbReference type="PRINTS" id="PR00171">
    <property type="entry name" value="SUGRTRNSPORT"/>
</dbReference>
<keyword evidence="6 8" id="KW-0472">Membrane</keyword>
<name>A0ABW9KR68_9BACT</name>
<evidence type="ECO:0000256" key="8">
    <source>
        <dbReference type="SAM" id="Phobius"/>
    </source>
</evidence>
<feature type="transmembrane region" description="Helical" evidence="8">
    <location>
        <begin position="287"/>
        <end position="304"/>
    </location>
</feature>
<evidence type="ECO:0000259" key="9">
    <source>
        <dbReference type="PROSITE" id="PS50850"/>
    </source>
</evidence>
<proteinExistence type="inferred from homology"/>
<keyword evidence="11" id="KW-1185">Reference proteome</keyword>
<reference evidence="10 11" key="1">
    <citation type="submission" date="2024-12" db="EMBL/GenBank/DDBJ databases">
        <authorList>
            <person name="Lee Y."/>
        </authorList>
    </citation>
    <scope>NUCLEOTIDE SEQUENCE [LARGE SCALE GENOMIC DNA]</scope>
    <source>
        <strain evidence="10 11">03SUJ4</strain>
    </source>
</reference>
<feature type="transmembrane region" description="Helical" evidence="8">
    <location>
        <begin position="101"/>
        <end position="122"/>
    </location>
</feature>
<keyword evidence="5 8" id="KW-1133">Transmembrane helix</keyword>
<feature type="transmembrane region" description="Helical" evidence="8">
    <location>
        <begin position="134"/>
        <end position="156"/>
    </location>
</feature>
<gene>
    <name evidence="10" type="ORF">ACK2TP_15650</name>
</gene>
<dbReference type="InterPro" id="IPR050814">
    <property type="entry name" value="Myo-inositol_Transporter"/>
</dbReference>
<keyword evidence="4 8" id="KW-0812">Transmembrane</keyword>
<feature type="transmembrane region" description="Helical" evidence="8">
    <location>
        <begin position="45"/>
        <end position="64"/>
    </location>
</feature>
<feature type="transmembrane region" description="Helical" evidence="8">
    <location>
        <begin position="311"/>
        <end position="333"/>
    </location>
</feature>
<accession>A0ABW9KR68</accession>
<dbReference type="InterPro" id="IPR003663">
    <property type="entry name" value="Sugar/inositol_transpt"/>
</dbReference>
<protein>
    <submittedName>
        <fullName evidence="10">Sugar porter family MFS transporter</fullName>
    </submittedName>
</protein>
<feature type="transmembrane region" description="Helical" evidence="8">
    <location>
        <begin position="407"/>
        <end position="425"/>
    </location>
</feature>
<evidence type="ECO:0000256" key="2">
    <source>
        <dbReference type="ARBA" id="ARBA00010992"/>
    </source>
</evidence>
<evidence type="ECO:0000256" key="3">
    <source>
        <dbReference type="ARBA" id="ARBA00022448"/>
    </source>
</evidence>
<dbReference type="Gene3D" id="1.20.1250.20">
    <property type="entry name" value="MFS general substrate transporter like domains"/>
    <property type="match status" value="1"/>
</dbReference>
<comment type="caution">
    <text evidence="10">The sequence shown here is derived from an EMBL/GenBank/DDBJ whole genome shotgun (WGS) entry which is preliminary data.</text>
</comment>
<dbReference type="PROSITE" id="PS00217">
    <property type="entry name" value="SUGAR_TRANSPORT_2"/>
    <property type="match status" value="1"/>
</dbReference>